<evidence type="ECO:0000256" key="2">
    <source>
        <dbReference type="ARBA" id="ARBA00023134"/>
    </source>
</evidence>
<evidence type="ECO:0000313" key="6">
    <source>
        <dbReference type="EMBL" id="EHM13691.1"/>
    </source>
</evidence>
<proteinExistence type="inferred from homology"/>
<protein>
    <recommendedName>
        <fullName evidence="3">Ribosome biogenesis GTPase A</fullName>
    </recommendedName>
</protein>
<feature type="domain" description="G" evidence="5">
    <location>
        <begin position="113"/>
        <end position="166"/>
    </location>
</feature>
<dbReference type="eggNOG" id="COG1161">
    <property type="taxonomic scope" value="Bacteria"/>
</dbReference>
<dbReference type="Pfam" id="PF01926">
    <property type="entry name" value="MMR_HSR1"/>
    <property type="match status" value="1"/>
</dbReference>
<dbReference type="GO" id="GO:0005525">
    <property type="term" value="F:GTP binding"/>
    <property type="evidence" value="ECO:0007669"/>
    <property type="project" value="UniProtKB-KW"/>
</dbReference>
<evidence type="ECO:0000259" key="5">
    <source>
        <dbReference type="Pfam" id="PF01926"/>
    </source>
</evidence>
<comment type="subcellular location">
    <subcellularLocation>
        <location evidence="3">Cytoplasm</location>
    </subcellularLocation>
</comment>
<organism evidence="6 7">
    <name type="scientific">Jonquetella anthropi DSM 22815</name>
    <dbReference type="NCBI Taxonomy" id="885272"/>
    <lineage>
        <taxon>Bacteria</taxon>
        <taxon>Thermotogati</taxon>
        <taxon>Synergistota</taxon>
        <taxon>Synergistia</taxon>
        <taxon>Synergistales</taxon>
        <taxon>Dethiosulfovibrionaceae</taxon>
        <taxon>Jonquetella</taxon>
    </lineage>
</organism>
<dbReference type="GO" id="GO:0006412">
    <property type="term" value="P:translation"/>
    <property type="evidence" value="ECO:0007669"/>
    <property type="project" value="TreeGrafter"/>
</dbReference>
<sequence>MAGRTAWFPGHMAKGTKELTALMEKLDAAVEVRDARAPDLTASPLASQLGEMKPLWLVLTKSDLADPATTRKWLDHFRSQGRLAWALDARAGRFDQVRKAVSAAAPAYRELRLAVFGIPNVGKSAFLNGLVGRRAAAVGGVPGVTKAVNWYKGAGCLVVDSPGILDPKADPLTQKALCWVGCSKPDVIGGWETVATDLLLFLRRGGLWNVIEKKWGVKQSEDPAFDLETVGRRLGCLAPGGSVNWELAGRRLVDAFASGSIGKFSLEAPDSPASSILEGLE</sequence>
<dbReference type="AlphaFoldDB" id="H0UMI8"/>
<dbReference type="PIRSF" id="PIRSF006230">
    <property type="entry name" value="MG442"/>
    <property type="match status" value="1"/>
</dbReference>
<comment type="similarity">
    <text evidence="3">Belongs to the TRAFAC class YlqF/YawG GTPase family. MTG1 subfamily.</text>
</comment>
<gene>
    <name evidence="6" type="ORF">JonanDRAFT_1327</name>
</gene>
<dbReference type="PANTHER" id="PTHR45782">
    <property type="entry name" value="MITOCHONDRIAL RIBOSOME-ASSOCIATED GTPASE 1"/>
    <property type="match status" value="1"/>
</dbReference>
<dbReference type="HOGENOM" id="CLU_011106_1_0_0"/>
<dbReference type="InterPro" id="IPR016478">
    <property type="entry name" value="GTPase_MTG1"/>
</dbReference>
<dbReference type="GO" id="GO:0005737">
    <property type="term" value="C:cytoplasm"/>
    <property type="evidence" value="ECO:0007669"/>
    <property type="project" value="UniProtKB-SubCell"/>
</dbReference>
<evidence type="ECO:0000256" key="3">
    <source>
        <dbReference type="PIRNR" id="PIRNR006230"/>
    </source>
</evidence>
<comment type="function">
    <text evidence="3">Required for a late step of 50S ribosomal subunit assembly. Has GTPase activity.</text>
</comment>
<dbReference type="RefSeq" id="WP_008523266.1">
    <property type="nucleotide sequence ID" value="NZ_CM001376.1"/>
</dbReference>
<name>H0UMI8_9BACT</name>
<dbReference type="InterPro" id="IPR027417">
    <property type="entry name" value="P-loop_NTPase"/>
</dbReference>
<dbReference type="InterPro" id="IPR023179">
    <property type="entry name" value="GTP-bd_ortho_bundle_sf"/>
</dbReference>
<keyword evidence="2 3" id="KW-0342">GTP-binding</keyword>
<evidence type="ECO:0000256" key="1">
    <source>
        <dbReference type="ARBA" id="ARBA00022741"/>
    </source>
</evidence>
<dbReference type="GO" id="GO:0003924">
    <property type="term" value="F:GTPase activity"/>
    <property type="evidence" value="ECO:0007669"/>
    <property type="project" value="TreeGrafter"/>
</dbReference>
<dbReference type="Gene3D" id="1.10.1580.10">
    <property type="match status" value="1"/>
</dbReference>
<feature type="binding site" evidence="4">
    <location>
        <position position="163"/>
    </location>
    <ligand>
        <name>GTP</name>
        <dbReference type="ChEBI" id="CHEBI:37565"/>
    </ligand>
</feature>
<keyword evidence="3" id="KW-0963">Cytoplasm</keyword>
<evidence type="ECO:0000256" key="4">
    <source>
        <dbReference type="PIRSR" id="PIRSR006230-1"/>
    </source>
</evidence>
<evidence type="ECO:0000313" key="7">
    <source>
        <dbReference type="Proteomes" id="UP000003806"/>
    </source>
</evidence>
<dbReference type="Gene3D" id="3.40.50.300">
    <property type="entry name" value="P-loop containing nucleotide triphosphate hydrolases"/>
    <property type="match status" value="1"/>
</dbReference>
<accession>H0UMI8</accession>
<keyword evidence="1 3" id="KW-0547">Nucleotide-binding</keyword>
<dbReference type="SUPFAM" id="SSF52540">
    <property type="entry name" value="P-loop containing nucleoside triphosphate hydrolases"/>
    <property type="match status" value="1"/>
</dbReference>
<dbReference type="InterPro" id="IPR006073">
    <property type="entry name" value="GTP-bd"/>
</dbReference>
<dbReference type="EMBL" id="CM001376">
    <property type="protein sequence ID" value="EHM13691.1"/>
    <property type="molecule type" value="Genomic_DNA"/>
</dbReference>
<dbReference type="STRING" id="885272.JonanDRAFT_1327"/>
<keyword evidence="7" id="KW-1185">Reference proteome</keyword>
<dbReference type="CDD" id="cd01856">
    <property type="entry name" value="YlqF"/>
    <property type="match status" value="1"/>
</dbReference>
<dbReference type="PANTHER" id="PTHR45782:SF4">
    <property type="entry name" value="MITOCHONDRIAL RIBOSOME-ASSOCIATED GTPASE 1"/>
    <property type="match status" value="1"/>
</dbReference>
<dbReference type="OrthoDB" id="9779790at2"/>
<reference evidence="6 7" key="1">
    <citation type="submission" date="2011-11" db="EMBL/GenBank/DDBJ databases">
        <title>The Noncontiguous Finished genome of Jonquetella anthropi DSM 22815.</title>
        <authorList>
            <consortium name="US DOE Joint Genome Institute (JGI-PGF)"/>
            <person name="Lucas S."/>
            <person name="Copeland A."/>
            <person name="Lapidus A."/>
            <person name="Glavina del Rio T."/>
            <person name="Dalin E."/>
            <person name="Tice H."/>
            <person name="Bruce D."/>
            <person name="Goodwin L."/>
            <person name="Pitluck S."/>
            <person name="Peters L."/>
            <person name="Mikhailova N."/>
            <person name="Held B."/>
            <person name="Kyrpides N."/>
            <person name="Mavromatis K."/>
            <person name="Ivanova N."/>
            <person name="Markowitz V."/>
            <person name="Cheng J.-F."/>
            <person name="Hugenholtz P."/>
            <person name="Woyke T."/>
            <person name="Wu D."/>
            <person name="Gronow S."/>
            <person name="Wellnitz S."/>
            <person name="Brambilla E."/>
            <person name="Klenk H.-P."/>
            <person name="Eisen J.A."/>
        </authorList>
    </citation>
    <scope>NUCLEOTIDE SEQUENCE [LARGE SCALE GENOMIC DNA]</scope>
    <source>
        <strain evidence="6 7">DSM 22815</strain>
    </source>
</reference>
<dbReference type="Proteomes" id="UP000003806">
    <property type="component" value="Chromosome"/>
</dbReference>